<sequence length="163" mass="17947">MNVFTGTVEFRTVPFDHPDAVKLIDAVQQEYVTRYGDPDITPVDPVEFAPPGGIFLVGYAEGTPAVCGGWRAHDDPEPPLAPGDAEMKRLYVVPAMRGRGFARRMLAELERSAREAGRTRMVLETGEKQPEAIALYRSSGYETMPKFGVYANEPLSLCLAKTL</sequence>
<keyword evidence="1 4" id="KW-0808">Transferase</keyword>
<dbReference type="CDD" id="cd04301">
    <property type="entry name" value="NAT_SF"/>
    <property type="match status" value="1"/>
</dbReference>
<dbReference type="AlphaFoldDB" id="C7MY30"/>
<dbReference type="STRING" id="471857.Svir_09200"/>
<feature type="domain" description="N-acetyltransferase" evidence="3">
    <location>
        <begin position="8"/>
        <end position="163"/>
    </location>
</feature>
<dbReference type="InterPro" id="IPR050832">
    <property type="entry name" value="Bact_Acetyltransf"/>
</dbReference>
<accession>C7MY30</accession>
<evidence type="ECO:0000256" key="1">
    <source>
        <dbReference type="ARBA" id="ARBA00022679"/>
    </source>
</evidence>
<dbReference type="InterPro" id="IPR000182">
    <property type="entry name" value="GNAT_dom"/>
</dbReference>
<dbReference type="EMBL" id="CP001683">
    <property type="protein sequence ID" value="ACU95978.1"/>
    <property type="molecule type" value="Genomic_DNA"/>
</dbReference>
<organism evidence="4 5">
    <name type="scientific">Saccharomonospora viridis (strain ATCC 15386 / DSM 43017 / JCM 3036 / CCUG 5913 / NBRC 12207 / NCIMB 9602 / P101)</name>
    <name type="common">Thermoactinomyces viridis</name>
    <dbReference type="NCBI Taxonomy" id="471857"/>
    <lineage>
        <taxon>Bacteria</taxon>
        <taxon>Bacillati</taxon>
        <taxon>Actinomycetota</taxon>
        <taxon>Actinomycetes</taxon>
        <taxon>Pseudonocardiales</taxon>
        <taxon>Pseudonocardiaceae</taxon>
        <taxon>Saccharomonospora</taxon>
    </lineage>
</organism>
<dbReference type="HOGENOM" id="CLU_013985_11_8_11"/>
<reference evidence="4 5" key="1">
    <citation type="journal article" date="2009" name="Stand. Genomic Sci.">
        <title>Complete genome sequence of Saccharomonospora viridis type strain (P101).</title>
        <authorList>
            <person name="Pati A."/>
            <person name="Sikorski J."/>
            <person name="Nolan M."/>
            <person name="Lapidus A."/>
            <person name="Copeland A."/>
            <person name="Glavina Del Rio T."/>
            <person name="Lucas S."/>
            <person name="Chen F."/>
            <person name="Tice H."/>
            <person name="Pitluck S."/>
            <person name="Cheng J.F."/>
            <person name="Chertkov O."/>
            <person name="Brettin T."/>
            <person name="Han C."/>
            <person name="Detter J.C."/>
            <person name="Kuske C."/>
            <person name="Bruce D."/>
            <person name="Goodwin L."/>
            <person name="Chain P."/>
            <person name="D'haeseleer P."/>
            <person name="Chen A."/>
            <person name="Palaniappan K."/>
            <person name="Ivanova N."/>
            <person name="Mavromatis K."/>
            <person name="Mikhailova N."/>
            <person name="Rohde M."/>
            <person name="Tindall B.J."/>
            <person name="Goker M."/>
            <person name="Bristow J."/>
            <person name="Eisen J.A."/>
            <person name="Markowitz V."/>
            <person name="Hugenholtz P."/>
            <person name="Kyrpides N.C."/>
            <person name="Klenk H.P."/>
        </authorList>
    </citation>
    <scope>NUCLEOTIDE SEQUENCE [LARGE SCALE GENOMIC DNA]</scope>
    <source>
        <strain evidence="5">ATCC 15386 / DSM 43017 / JCM 3036 / NBRC 12207 / P101</strain>
    </source>
</reference>
<dbReference type="PROSITE" id="PS51186">
    <property type="entry name" value="GNAT"/>
    <property type="match status" value="1"/>
</dbReference>
<protein>
    <submittedName>
        <fullName evidence="4">Acetyltransferase</fullName>
    </submittedName>
</protein>
<dbReference type="PANTHER" id="PTHR43877:SF2">
    <property type="entry name" value="AMINOALKYLPHOSPHONATE N-ACETYLTRANSFERASE-RELATED"/>
    <property type="match status" value="1"/>
</dbReference>
<dbReference type="GO" id="GO:0016747">
    <property type="term" value="F:acyltransferase activity, transferring groups other than amino-acyl groups"/>
    <property type="evidence" value="ECO:0007669"/>
    <property type="project" value="InterPro"/>
</dbReference>
<dbReference type="Gene3D" id="3.40.630.30">
    <property type="match status" value="1"/>
</dbReference>
<dbReference type="eggNOG" id="COG0456">
    <property type="taxonomic scope" value="Bacteria"/>
</dbReference>
<evidence type="ECO:0000313" key="5">
    <source>
        <dbReference type="Proteomes" id="UP000000841"/>
    </source>
</evidence>
<dbReference type="Pfam" id="PF00583">
    <property type="entry name" value="Acetyltransf_1"/>
    <property type="match status" value="1"/>
</dbReference>
<gene>
    <name evidence="4" type="ordered locus">Svir_09200</name>
</gene>
<evidence type="ECO:0000259" key="3">
    <source>
        <dbReference type="PROSITE" id="PS51186"/>
    </source>
</evidence>
<dbReference type="Proteomes" id="UP000000841">
    <property type="component" value="Chromosome"/>
</dbReference>
<dbReference type="SUPFAM" id="SSF55729">
    <property type="entry name" value="Acyl-CoA N-acyltransferases (Nat)"/>
    <property type="match status" value="1"/>
</dbReference>
<evidence type="ECO:0000313" key="4">
    <source>
        <dbReference type="EMBL" id="ACU95978.1"/>
    </source>
</evidence>
<keyword evidence="5" id="KW-1185">Reference proteome</keyword>
<dbReference type="InterPro" id="IPR016181">
    <property type="entry name" value="Acyl_CoA_acyltransferase"/>
</dbReference>
<keyword evidence="2" id="KW-0012">Acyltransferase</keyword>
<proteinExistence type="predicted"/>
<dbReference type="KEGG" id="svi:Svir_09200"/>
<evidence type="ECO:0000256" key="2">
    <source>
        <dbReference type="ARBA" id="ARBA00023315"/>
    </source>
</evidence>
<dbReference type="PANTHER" id="PTHR43877">
    <property type="entry name" value="AMINOALKYLPHOSPHONATE N-ACETYLTRANSFERASE-RELATED-RELATED"/>
    <property type="match status" value="1"/>
</dbReference>
<name>C7MY30_SACVD</name>